<sequence>MTLVIRDVREHELDSVLALNNAVGPRILALDATRLQWFFTYASYFRVAEVDGVIAGFLIALRESSNYSSPNFRWFRERYPEFVYIDRIVIAEPYRGLGLGRIFYCDVTSYAEVRVPLLACEVFLEPRDDAAVLFHGTYGFNEVGQQLMDGVGRPVSLLAKTLCSFEFVRDTYLQAGSGELPDLPWLAERLHANPAQGLARASRG</sequence>
<reference evidence="2 3" key="1">
    <citation type="submission" date="2016-10" db="EMBL/GenBank/DDBJ databases">
        <authorList>
            <person name="de Groot N.N."/>
        </authorList>
    </citation>
    <scope>NUCLEOTIDE SEQUENCE [LARGE SCALE GENOMIC DNA]</scope>
    <source>
        <strain evidence="2 3">CGMCC 1.7659</strain>
    </source>
</reference>
<evidence type="ECO:0000259" key="1">
    <source>
        <dbReference type="PROSITE" id="PS51186"/>
    </source>
</evidence>
<dbReference type="InterPro" id="IPR016181">
    <property type="entry name" value="Acyl_CoA_acyltransferase"/>
</dbReference>
<protein>
    <recommendedName>
        <fullName evidence="1">N-acetyltransferase domain-containing protein</fullName>
    </recommendedName>
</protein>
<dbReference type="CDD" id="cd04301">
    <property type="entry name" value="NAT_SF"/>
    <property type="match status" value="1"/>
</dbReference>
<dbReference type="SUPFAM" id="SSF55729">
    <property type="entry name" value="Acyl-CoA N-acyltransferases (Nat)"/>
    <property type="match status" value="1"/>
</dbReference>
<organism evidence="2 3">
    <name type="scientific">Dokdonella immobilis</name>
    <dbReference type="NCBI Taxonomy" id="578942"/>
    <lineage>
        <taxon>Bacteria</taxon>
        <taxon>Pseudomonadati</taxon>
        <taxon>Pseudomonadota</taxon>
        <taxon>Gammaproteobacteria</taxon>
        <taxon>Lysobacterales</taxon>
        <taxon>Rhodanobacteraceae</taxon>
        <taxon>Dokdonella</taxon>
    </lineage>
</organism>
<dbReference type="AlphaFoldDB" id="A0A1I5A444"/>
<dbReference type="Proteomes" id="UP000198575">
    <property type="component" value="Unassembled WGS sequence"/>
</dbReference>
<dbReference type="Gene3D" id="3.40.630.30">
    <property type="match status" value="1"/>
</dbReference>
<accession>A0A1I5A444</accession>
<evidence type="ECO:0000313" key="2">
    <source>
        <dbReference type="EMBL" id="SFN57295.1"/>
    </source>
</evidence>
<evidence type="ECO:0000313" key="3">
    <source>
        <dbReference type="Proteomes" id="UP000198575"/>
    </source>
</evidence>
<dbReference type="Pfam" id="PF00583">
    <property type="entry name" value="Acetyltransf_1"/>
    <property type="match status" value="1"/>
</dbReference>
<dbReference type="PROSITE" id="PS51186">
    <property type="entry name" value="GNAT"/>
    <property type="match status" value="1"/>
</dbReference>
<dbReference type="InterPro" id="IPR000182">
    <property type="entry name" value="GNAT_dom"/>
</dbReference>
<dbReference type="OrthoDB" id="6182349at2"/>
<dbReference type="InterPro" id="IPR016890">
    <property type="entry name" value="UCP028520"/>
</dbReference>
<dbReference type="PIRSF" id="PIRSF028520">
    <property type="entry name" value="UCP028520"/>
    <property type="match status" value="1"/>
</dbReference>
<dbReference type="RefSeq" id="WP_092410056.1">
    <property type="nucleotide sequence ID" value="NZ_FOVF01000032.1"/>
</dbReference>
<dbReference type="STRING" id="578942.SAMN05216289_1327"/>
<proteinExistence type="predicted"/>
<feature type="domain" description="N-acetyltransferase" evidence="1">
    <location>
        <begin position="3"/>
        <end position="163"/>
    </location>
</feature>
<gene>
    <name evidence="2" type="ORF">SAMN05216289_1327</name>
</gene>
<keyword evidence="3" id="KW-1185">Reference proteome</keyword>
<dbReference type="GO" id="GO:0016747">
    <property type="term" value="F:acyltransferase activity, transferring groups other than amino-acyl groups"/>
    <property type="evidence" value="ECO:0007669"/>
    <property type="project" value="InterPro"/>
</dbReference>
<name>A0A1I5A444_9GAMM</name>
<dbReference type="EMBL" id="FOVF01000032">
    <property type="protein sequence ID" value="SFN57295.1"/>
    <property type="molecule type" value="Genomic_DNA"/>
</dbReference>